<evidence type="ECO:0000313" key="4">
    <source>
        <dbReference type="Proteomes" id="UP000198741"/>
    </source>
</evidence>
<reference evidence="3 4" key="1">
    <citation type="submission" date="2016-10" db="EMBL/GenBank/DDBJ databases">
        <authorList>
            <person name="de Groot N.N."/>
        </authorList>
    </citation>
    <scope>NUCLEOTIDE SEQUENCE [LARGE SCALE GENOMIC DNA]</scope>
    <source>
        <strain evidence="4">P4-7,KCTC 19426,CECT 7604</strain>
    </source>
</reference>
<protein>
    <recommendedName>
        <fullName evidence="5">LPXTG-motif cell wall anchor domain-containing protein</fullName>
    </recommendedName>
</protein>
<evidence type="ECO:0000256" key="1">
    <source>
        <dbReference type="SAM" id="Phobius"/>
    </source>
</evidence>
<dbReference type="Proteomes" id="UP000198741">
    <property type="component" value="Chromosome I"/>
</dbReference>
<keyword evidence="1" id="KW-0472">Membrane</keyword>
<gene>
    <name evidence="3" type="ORF">SAMN04515671_0228</name>
</gene>
<dbReference type="RefSeq" id="WP_157695101.1">
    <property type="nucleotide sequence ID" value="NZ_LT629710.1"/>
</dbReference>
<feature type="signal peptide" evidence="2">
    <location>
        <begin position="1"/>
        <end position="30"/>
    </location>
</feature>
<dbReference type="EMBL" id="LT629710">
    <property type="protein sequence ID" value="SDO23037.1"/>
    <property type="molecule type" value="Genomic_DNA"/>
</dbReference>
<organism evidence="3 4">
    <name type="scientific">Nakamurella panacisegetis</name>
    <dbReference type="NCBI Taxonomy" id="1090615"/>
    <lineage>
        <taxon>Bacteria</taxon>
        <taxon>Bacillati</taxon>
        <taxon>Actinomycetota</taxon>
        <taxon>Actinomycetes</taxon>
        <taxon>Nakamurellales</taxon>
        <taxon>Nakamurellaceae</taxon>
        <taxon>Nakamurella</taxon>
    </lineage>
</organism>
<dbReference type="AlphaFoldDB" id="A0A1H0HV51"/>
<keyword evidence="1" id="KW-1133">Transmembrane helix</keyword>
<keyword evidence="4" id="KW-1185">Reference proteome</keyword>
<feature type="transmembrane region" description="Helical" evidence="1">
    <location>
        <begin position="60"/>
        <end position="83"/>
    </location>
</feature>
<evidence type="ECO:0000256" key="2">
    <source>
        <dbReference type="SAM" id="SignalP"/>
    </source>
</evidence>
<feature type="chain" id="PRO_5009248823" description="LPXTG-motif cell wall anchor domain-containing protein" evidence="2">
    <location>
        <begin position="31"/>
        <end position="92"/>
    </location>
</feature>
<keyword evidence="2" id="KW-0732">Signal</keyword>
<name>A0A1H0HV51_9ACTN</name>
<evidence type="ECO:0000313" key="3">
    <source>
        <dbReference type="EMBL" id="SDO23037.1"/>
    </source>
</evidence>
<proteinExistence type="predicted"/>
<sequence>MRRVKRMSSAAVLALLTLFTLLLVAPAAAAAATVDDVSPTVTPTSGRSEPMALATTGLDITVPVIIGIVMLVVGIAVVSWAFLRTGSADQRH</sequence>
<evidence type="ECO:0008006" key="5">
    <source>
        <dbReference type="Google" id="ProtNLM"/>
    </source>
</evidence>
<keyword evidence="1" id="KW-0812">Transmembrane</keyword>
<accession>A0A1H0HV51</accession>